<evidence type="ECO:0000259" key="2">
    <source>
        <dbReference type="Pfam" id="PF00296"/>
    </source>
</evidence>
<dbReference type="InterPro" id="IPR019910">
    <property type="entry name" value="Lucif-like_OxRdtase_MSMEG_4879"/>
</dbReference>
<gene>
    <name evidence="3" type="ORF">FRACA_680025</name>
</gene>
<dbReference type="OrthoDB" id="7054907at2"/>
<keyword evidence="4" id="KW-1185">Reference proteome</keyword>
<dbReference type="PANTHER" id="PTHR43244:SF1">
    <property type="entry name" value="5,10-METHYLENETETRAHYDROMETHANOPTERIN REDUCTASE"/>
    <property type="match status" value="1"/>
</dbReference>
<dbReference type="CDD" id="cd01097">
    <property type="entry name" value="Tetrahydromethanopterin_reductase"/>
    <property type="match status" value="1"/>
</dbReference>
<dbReference type="NCBIfam" id="TIGR03564">
    <property type="entry name" value="F420_MSMEG_4879"/>
    <property type="match status" value="1"/>
</dbReference>
<dbReference type="InterPro" id="IPR011251">
    <property type="entry name" value="Luciferase-like_dom"/>
</dbReference>
<keyword evidence="1" id="KW-0560">Oxidoreductase</keyword>
<dbReference type="SUPFAM" id="SSF51679">
    <property type="entry name" value="Bacterial luciferase-like"/>
    <property type="match status" value="1"/>
</dbReference>
<dbReference type="InterPro" id="IPR036661">
    <property type="entry name" value="Luciferase-like_sf"/>
</dbReference>
<dbReference type="Pfam" id="PF00296">
    <property type="entry name" value="Bac_luciferase"/>
    <property type="match status" value="1"/>
</dbReference>
<feature type="domain" description="Luciferase-like" evidence="2">
    <location>
        <begin position="17"/>
        <end position="295"/>
    </location>
</feature>
<proteinExistence type="predicted"/>
<dbReference type="GO" id="GO:0016705">
    <property type="term" value="F:oxidoreductase activity, acting on paired donors, with incorporation or reduction of molecular oxygen"/>
    <property type="evidence" value="ECO:0007669"/>
    <property type="project" value="InterPro"/>
</dbReference>
<dbReference type="Proteomes" id="UP000234331">
    <property type="component" value="Unassembled WGS sequence"/>
</dbReference>
<dbReference type="InterPro" id="IPR050564">
    <property type="entry name" value="F420-G6PD/mer"/>
</dbReference>
<evidence type="ECO:0000256" key="1">
    <source>
        <dbReference type="ARBA" id="ARBA00023002"/>
    </source>
</evidence>
<organism evidence="3 4">
    <name type="scientific">Frankia canadensis</name>
    <dbReference type="NCBI Taxonomy" id="1836972"/>
    <lineage>
        <taxon>Bacteria</taxon>
        <taxon>Bacillati</taxon>
        <taxon>Actinomycetota</taxon>
        <taxon>Actinomycetes</taxon>
        <taxon>Frankiales</taxon>
        <taxon>Frankiaceae</taxon>
        <taxon>Frankia</taxon>
    </lineage>
</organism>
<dbReference type="RefSeq" id="WP_101835207.1">
    <property type="nucleotide sequence ID" value="NZ_FZMO01000534.1"/>
</dbReference>
<evidence type="ECO:0000313" key="3">
    <source>
        <dbReference type="EMBL" id="SNQ51351.1"/>
    </source>
</evidence>
<dbReference type="PANTHER" id="PTHR43244">
    <property type="match status" value="1"/>
</dbReference>
<dbReference type="AlphaFoldDB" id="A0A2I2L0A1"/>
<accession>A0A2I2L0A1</accession>
<evidence type="ECO:0000313" key="4">
    <source>
        <dbReference type="Proteomes" id="UP000234331"/>
    </source>
</evidence>
<dbReference type="Gene3D" id="3.20.20.30">
    <property type="entry name" value="Luciferase-like domain"/>
    <property type="match status" value="1"/>
</dbReference>
<protein>
    <submittedName>
        <fullName evidence="3">Oxidoreductase</fullName>
    </submittedName>
</protein>
<dbReference type="EMBL" id="FZMO01000534">
    <property type="protein sequence ID" value="SNQ51351.1"/>
    <property type="molecule type" value="Genomic_DNA"/>
</dbReference>
<reference evidence="3 4" key="1">
    <citation type="submission" date="2017-06" db="EMBL/GenBank/DDBJ databases">
        <authorList>
            <person name="Kim H.J."/>
            <person name="Triplett B.A."/>
        </authorList>
    </citation>
    <scope>NUCLEOTIDE SEQUENCE [LARGE SCALE GENOMIC DNA]</scope>
    <source>
        <strain evidence="3">FRACA_ARgP5</strain>
    </source>
</reference>
<name>A0A2I2L0A1_9ACTN</name>
<sequence>MIPLGLALELPAADGPNAVDDLVTRARAVADAGLASLWLGQVYDVDALTALALIGREVPGLALGTAVTTIHSRHPIAMSSQAQTTQAAVGGRLRLGLGVGSRATVEQRYGLRFDRPVHRMREYLAALRPLLQTGTVTIRGQEVTADTSGWSARVAGATPPPPLLLAALGPAMLRLAGELADGTITWLAGPRTIAEHIAPVLAAGAGGQHREVIASLPICVTDRPDEARARAATKLAFFAAVPSYRTILDREGAWSPADVAIVGDERDVEKELARLADAGATHFIANLSGLTTPEERARTVALLGALSR</sequence>